<dbReference type="EMBL" id="JMKJ01000004">
    <property type="protein sequence ID" value="KGG53212.1"/>
    <property type="molecule type" value="Genomic_DNA"/>
</dbReference>
<sequence>MLLGSISACIRRFSTNFFGKNEEMALRLMHADGPNYYAKVTLCGRQFQSVQVGDTLTTHRIKGPLIGDVLRLTQIREIGSPSCTLRATGTGIPGSKYTQFINPEYFVVRARVHSHSFGKEVPAKRGRQRKGRRKKIFSRPHITTLKVVEISISLPTSANKLSPD</sequence>
<dbReference type="GO" id="GO:0005737">
    <property type="term" value="C:cytoplasm"/>
    <property type="evidence" value="ECO:0007669"/>
    <property type="project" value="UniProtKB-ARBA"/>
</dbReference>
<accession>A0A098VW98</accession>
<dbReference type="Pfam" id="PF00829">
    <property type="entry name" value="Ribosomal_L21p"/>
    <property type="match status" value="1"/>
</dbReference>
<dbReference type="SUPFAM" id="SSF141091">
    <property type="entry name" value="L21p-like"/>
    <property type="match status" value="1"/>
</dbReference>
<dbReference type="InterPro" id="IPR028909">
    <property type="entry name" value="bL21-like"/>
</dbReference>
<protein>
    <recommendedName>
        <fullName evidence="3">Ribosomal protein L21</fullName>
    </recommendedName>
</protein>
<dbReference type="AlphaFoldDB" id="A0A098VW98"/>
<dbReference type="OrthoDB" id="5994at2759"/>
<dbReference type="VEuPathDB" id="MicrosporidiaDB:DI09_103p80"/>
<reference evidence="1 2" key="1">
    <citation type="submission" date="2014-04" db="EMBL/GenBank/DDBJ databases">
        <title>A new species of microsporidia sheds light on the evolution of extreme parasitism.</title>
        <authorList>
            <person name="Haag K.L."/>
            <person name="James T.Y."/>
            <person name="Larsson R."/>
            <person name="Schaer T.M."/>
            <person name="Refardt D."/>
            <person name="Pombert J.-F."/>
            <person name="Ebert D."/>
        </authorList>
    </citation>
    <scope>NUCLEOTIDE SEQUENCE [LARGE SCALE GENOMIC DNA]</scope>
    <source>
        <strain evidence="1 2">UGP3</strain>
        <tissue evidence="1">Spores</tissue>
    </source>
</reference>
<evidence type="ECO:0000313" key="1">
    <source>
        <dbReference type="EMBL" id="KGG53212.1"/>
    </source>
</evidence>
<dbReference type="InterPro" id="IPR036164">
    <property type="entry name" value="bL21-like_sf"/>
</dbReference>
<dbReference type="GeneID" id="25257908"/>
<keyword evidence="2" id="KW-1185">Reference proteome</keyword>
<dbReference type="GO" id="GO:0005840">
    <property type="term" value="C:ribosome"/>
    <property type="evidence" value="ECO:0007669"/>
    <property type="project" value="InterPro"/>
</dbReference>
<dbReference type="RefSeq" id="XP_013239651.1">
    <property type="nucleotide sequence ID" value="XM_013384197.1"/>
</dbReference>
<proteinExistence type="predicted"/>
<evidence type="ECO:0000313" key="2">
    <source>
        <dbReference type="Proteomes" id="UP000029725"/>
    </source>
</evidence>
<name>A0A098VW98_9MICR</name>
<dbReference type="Proteomes" id="UP000029725">
    <property type="component" value="Unassembled WGS sequence"/>
</dbReference>
<comment type="caution">
    <text evidence="1">The sequence shown here is derived from an EMBL/GenBank/DDBJ whole genome shotgun (WGS) entry which is preliminary data.</text>
</comment>
<gene>
    <name evidence="1" type="ORF">DI09_103p80</name>
</gene>
<dbReference type="HOGENOM" id="CLU_1619446_0_0_1"/>
<evidence type="ECO:0008006" key="3">
    <source>
        <dbReference type="Google" id="ProtNLM"/>
    </source>
</evidence>
<organism evidence="1 2">
    <name type="scientific">Mitosporidium daphniae</name>
    <dbReference type="NCBI Taxonomy" id="1485682"/>
    <lineage>
        <taxon>Eukaryota</taxon>
        <taxon>Fungi</taxon>
        <taxon>Fungi incertae sedis</taxon>
        <taxon>Microsporidia</taxon>
        <taxon>Mitosporidium</taxon>
    </lineage>
</organism>